<evidence type="ECO:0000256" key="2">
    <source>
        <dbReference type="ARBA" id="ARBA00005571"/>
    </source>
</evidence>
<keyword evidence="5" id="KW-0175">Coiled coil</keyword>
<evidence type="ECO:0000256" key="10">
    <source>
        <dbReference type="SAM" id="MobiDB-lite"/>
    </source>
</evidence>
<accession>A0A7R9FHI7</accession>
<evidence type="ECO:0000256" key="8">
    <source>
        <dbReference type="ARBA" id="ARBA00023242"/>
    </source>
</evidence>
<name>A0A7R9FHI7_9NEOP</name>
<evidence type="ECO:0000256" key="1">
    <source>
        <dbReference type="ARBA" id="ARBA00004123"/>
    </source>
</evidence>
<keyword evidence="6" id="KW-0010">Activator</keyword>
<evidence type="ECO:0000256" key="3">
    <source>
        <dbReference type="ARBA" id="ARBA00019683"/>
    </source>
</evidence>
<dbReference type="GO" id="GO:0016592">
    <property type="term" value="C:mediator complex"/>
    <property type="evidence" value="ECO:0007669"/>
    <property type="project" value="TreeGrafter"/>
</dbReference>
<evidence type="ECO:0000256" key="5">
    <source>
        <dbReference type="ARBA" id="ARBA00023054"/>
    </source>
</evidence>
<dbReference type="InterPro" id="IPR021640">
    <property type="entry name" value="Mediator_Med28"/>
</dbReference>
<keyword evidence="7" id="KW-0804">Transcription</keyword>
<dbReference type="PANTHER" id="PTHR13512">
    <property type="entry name" value="MEDIATOR COMPLEX SUBUNIT 28"/>
    <property type="match status" value="1"/>
</dbReference>
<evidence type="ECO:0000313" key="11">
    <source>
        <dbReference type="EMBL" id="CAD7452536.1"/>
    </source>
</evidence>
<evidence type="ECO:0000256" key="6">
    <source>
        <dbReference type="ARBA" id="ARBA00023159"/>
    </source>
</evidence>
<feature type="region of interest" description="Disordered" evidence="10">
    <location>
        <begin position="165"/>
        <end position="191"/>
    </location>
</feature>
<dbReference type="AlphaFoldDB" id="A0A7R9FHI7"/>
<comment type="subcellular location">
    <subcellularLocation>
        <location evidence="1">Nucleus</location>
    </subcellularLocation>
</comment>
<organism evidence="11">
    <name type="scientific">Timema tahoe</name>
    <dbReference type="NCBI Taxonomy" id="61484"/>
    <lineage>
        <taxon>Eukaryota</taxon>
        <taxon>Metazoa</taxon>
        <taxon>Ecdysozoa</taxon>
        <taxon>Arthropoda</taxon>
        <taxon>Hexapoda</taxon>
        <taxon>Insecta</taxon>
        <taxon>Pterygota</taxon>
        <taxon>Neoptera</taxon>
        <taxon>Polyneoptera</taxon>
        <taxon>Phasmatodea</taxon>
        <taxon>Timematodea</taxon>
        <taxon>Timematoidea</taxon>
        <taxon>Timematidae</taxon>
        <taxon>Timema</taxon>
    </lineage>
</organism>
<reference evidence="11" key="1">
    <citation type="submission" date="2020-11" db="EMBL/GenBank/DDBJ databases">
        <authorList>
            <person name="Tran Van P."/>
        </authorList>
    </citation>
    <scope>NUCLEOTIDE SEQUENCE</scope>
</reference>
<proteinExistence type="inferred from homology"/>
<keyword evidence="8" id="KW-0539">Nucleus</keyword>
<dbReference type="EMBL" id="OE000123">
    <property type="protein sequence ID" value="CAD7452536.1"/>
    <property type="molecule type" value="Genomic_DNA"/>
</dbReference>
<protein>
    <recommendedName>
        <fullName evidence="3">Mediator of RNA polymerase II transcription subunit 28</fullName>
    </recommendedName>
    <alternativeName>
        <fullName evidence="9">Mediator complex subunit 28</fullName>
    </alternativeName>
</protein>
<evidence type="ECO:0000256" key="9">
    <source>
        <dbReference type="ARBA" id="ARBA00031964"/>
    </source>
</evidence>
<keyword evidence="4" id="KW-0805">Transcription regulation</keyword>
<comment type="similarity">
    <text evidence="2">Belongs to the Mediator complex subunit 28 family.</text>
</comment>
<gene>
    <name evidence="11" type="ORF">TTEB3V08_LOCUS714</name>
</gene>
<evidence type="ECO:0000256" key="7">
    <source>
        <dbReference type="ARBA" id="ARBA00023163"/>
    </source>
</evidence>
<dbReference type="Pfam" id="PF11594">
    <property type="entry name" value="Med28"/>
    <property type="match status" value="1"/>
</dbReference>
<sequence length="205" mass="22020">MATTANGNGNLVDEFEEAFQSCLNVLTKEEALSTMEKDEIRVEVDHTILRFIDLARQMEAFFLQKRFLLSALKPELVVKEGPGMPVASGSGGPPGPMVTPQQAMFLQQQAAGGPRGPPFSTQGPGGVLQGPLAYLEKTTSNIGLPEGRREESVTRVAGKLPLDWQVPREEGPGEPLSDVVCPGARGAGDLRSHHRIAHTQAELGR</sequence>
<dbReference type="PANTHER" id="PTHR13512:SF2">
    <property type="entry name" value="MEDIATOR OF RNA POLYMERASE II TRANSCRIPTION SUBUNIT 28"/>
    <property type="match status" value="1"/>
</dbReference>
<evidence type="ECO:0000256" key="4">
    <source>
        <dbReference type="ARBA" id="ARBA00023015"/>
    </source>
</evidence>